<dbReference type="EMBL" id="KZ819188">
    <property type="protein sequence ID" value="PWZ02700.1"/>
    <property type="molecule type" value="Genomic_DNA"/>
</dbReference>
<dbReference type="InParanoid" id="A0A317XXQ5"/>
<dbReference type="Proteomes" id="UP000246740">
    <property type="component" value="Unassembled WGS sequence"/>
</dbReference>
<proteinExistence type="predicted"/>
<dbReference type="AlphaFoldDB" id="A0A317XXQ5"/>
<evidence type="ECO:0000313" key="2">
    <source>
        <dbReference type="EMBL" id="PWZ02700.1"/>
    </source>
</evidence>
<organism evidence="2 3">
    <name type="scientific">Testicularia cyperi</name>
    <dbReference type="NCBI Taxonomy" id="1882483"/>
    <lineage>
        <taxon>Eukaryota</taxon>
        <taxon>Fungi</taxon>
        <taxon>Dikarya</taxon>
        <taxon>Basidiomycota</taxon>
        <taxon>Ustilaginomycotina</taxon>
        <taxon>Ustilaginomycetes</taxon>
        <taxon>Ustilaginales</taxon>
        <taxon>Anthracoideaceae</taxon>
        <taxon>Testicularia</taxon>
    </lineage>
</organism>
<keyword evidence="1" id="KW-0732">Signal</keyword>
<evidence type="ECO:0000256" key="1">
    <source>
        <dbReference type="SAM" id="SignalP"/>
    </source>
</evidence>
<sequence>MVKFNLPALAPVSTAALALALLLALTEHNNQALAATTPESISVECGSAATSNKNRLCFQTNSINTRSLLDGTDTGFILANDGQHFAVACPAGALQIAHVKTSKWNVLVNTFEGCCHYSVFSAGYPTDGSRPIVSPTKVCDKAAYPGYIALP</sequence>
<evidence type="ECO:0000313" key="3">
    <source>
        <dbReference type="Proteomes" id="UP000246740"/>
    </source>
</evidence>
<feature type="chain" id="PRO_5016248250" description="Secreted protein" evidence="1">
    <location>
        <begin position="35"/>
        <end position="151"/>
    </location>
</feature>
<feature type="signal peptide" evidence="1">
    <location>
        <begin position="1"/>
        <end position="34"/>
    </location>
</feature>
<keyword evidence="3" id="KW-1185">Reference proteome</keyword>
<reference evidence="2 3" key="1">
    <citation type="journal article" date="2018" name="Mol. Biol. Evol.">
        <title>Broad Genomic Sampling Reveals a Smut Pathogenic Ancestry of the Fungal Clade Ustilaginomycotina.</title>
        <authorList>
            <person name="Kijpornyongpan T."/>
            <person name="Mondo S.J."/>
            <person name="Barry K."/>
            <person name="Sandor L."/>
            <person name="Lee J."/>
            <person name="Lipzen A."/>
            <person name="Pangilinan J."/>
            <person name="LaButti K."/>
            <person name="Hainaut M."/>
            <person name="Henrissat B."/>
            <person name="Grigoriev I.V."/>
            <person name="Spatafora J.W."/>
            <person name="Aime M.C."/>
        </authorList>
    </citation>
    <scope>NUCLEOTIDE SEQUENCE [LARGE SCALE GENOMIC DNA]</scope>
    <source>
        <strain evidence="2 3">MCA 3645</strain>
    </source>
</reference>
<protein>
    <recommendedName>
        <fullName evidence="4">Secreted protein</fullName>
    </recommendedName>
</protein>
<evidence type="ECO:0008006" key="4">
    <source>
        <dbReference type="Google" id="ProtNLM"/>
    </source>
</evidence>
<gene>
    <name evidence="2" type="ORF">BCV70DRAFT_196946</name>
</gene>
<name>A0A317XXQ5_9BASI</name>
<accession>A0A317XXQ5</accession>